<proteinExistence type="predicted"/>
<protein>
    <submittedName>
        <fullName evidence="1">Uncharacterized protein</fullName>
    </submittedName>
</protein>
<dbReference type="EMBL" id="BMZD01000004">
    <property type="protein sequence ID" value="GGZ99319.1"/>
    <property type="molecule type" value="Genomic_DNA"/>
</dbReference>
<dbReference type="AlphaFoldDB" id="A0A918RIG2"/>
<accession>A0A918RIG2</accession>
<keyword evidence="2" id="KW-1185">Reference proteome</keyword>
<evidence type="ECO:0000313" key="2">
    <source>
        <dbReference type="Proteomes" id="UP000634139"/>
    </source>
</evidence>
<reference evidence="1" key="1">
    <citation type="journal article" date="2014" name="Int. J. Syst. Evol. Microbiol.">
        <title>Complete genome sequence of Corynebacterium casei LMG S-19264T (=DSM 44701T), isolated from a smear-ripened cheese.</title>
        <authorList>
            <consortium name="US DOE Joint Genome Institute (JGI-PGF)"/>
            <person name="Walter F."/>
            <person name="Albersmeier A."/>
            <person name="Kalinowski J."/>
            <person name="Ruckert C."/>
        </authorList>
    </citation>
    <scope>NUCLEOTIDE SEQUENCE</scope>
    <source>
        <strain evidence="1">KCTC 32422</strain>
    </source>
</reference>
<organism evidence="1 2">
    <name type="scientific">Novosphingobium arvoryzae</name>
    <dbReference type="NCBI Taxonomy" id="1256514"/>
    <lineage>
        <taxon>Bacteria</taxon>
        <taxon>Pseudomonadati</taxon>
        <taxon>Pseudomonadota</taxon>
        <taxon>Alphaproteobacteria</taxon>
        <taxon>Sphingomonadales</taxon>
        <taxon>Sphingomonadaceae</taxon>
        <taxon>Novosphingobium</taxon>
    </lineage>
</organism>
<evidence type="ECO:0000313" key="1">
    <source>
        <dbReference type="EMBL" id="GGZ99319.1"/>
    </source>
</evidence>
<gene>
    <name evidence="1" type="ORF">GCM10011617_19690</name>
</gene>
<name>A0A918RIG2_9SPHN</name>
<reference evidence="1" key="2">
    <citation type="submission" date="2020-09" db="EMBL/GenBank/DDBJ databases">
        <authorList>
            <person name="Sun Q."/>
            <person name="Kim S."/>
        </authorList>
    </citation>
    <scope>NUCLEOTIDE SEQUENCE</scope>
    <source>
        <strain evidence="1">KCTC 32422</strain>
    </source>
</reference>
<sequence length="55" mass="5224">MISLSGSAIASGDAVGAAFMGGFLAGRDAAPTGAAISASAAQADKVRKIVDMATP</sequence>
<dbReference type="Proteomes" id="UP000634139">
    <property type="component" value="Unassembled WGS sequence"/>
</dbReference>
<comment type="caution">
    <text evidence="1">The sequence shown here is derived from an EMBL/GenBank/DDBJ whole genome shotgun (WGS) entry which is preliminary data.</text>
</comment>